<evidence type="ECO:0000313" key="3">
    <source>
        <dbReference type="EMBL" id="BCK82624.1"/>
    </source>
</evidence>
<evidence type="ECO:0000313" key="4">
    <source>
        <dbReference type="Proteomes" id="UP000681035"/>
    </source>
</evidence>
<proteinExistence type="predicted"/>
<protein>
    <recommendedName>
        <fullName evidence="2">SWIM-type domain-containing protein</fullName>
    </recommendedName>
</protein>
<feature type="domain" description="SWIM-type" evidence="2">
    <location>
        <begin position="192"/>
        <end position="227"/>
    </location>
</feature>
<keyword evidence="4" id="KW-1185">Reference proteome</keyword>
<dbReference type="InterPro" id="IPR007527">
    <property type="entry name" value="Znf_SWIM"/>
</dbReference>
<dbReference type="AlphaFoldDB" id="A0A810Q3R4"/>
<keyword evidence="1" id="KW-0862">Zinc</keyword>
<dbReference type="PROSITE" id="PS50966">
    <property type="entry name" value="ZF_SWIM"/>
    <property type="match status" value="1"/>
</dbReference>
<evidence type="ECO:0000259" key="2">
    <source>
        <dbReference type="PROSITE" id="PS50966"/>
    </source>
</evidence>
<sequence length="270" mass="30561">MFKIGFNGSVEEHRKAPGEAHSICPAVTPRKSVVRVHFPARNMNLSYYNDAFDLKCGDIVFVEGKLEGLRGRVVDVAYNFKIKLYDYKRVISVSDTNVQGEFFFAGSHFVTFDRSTLPYEKVIAWFKSPATEDEIFVSGNDDCGFLLRDLSAMSISRATADRGHDYYTDNRIRYIFLDNTHVRAIVEGSRPYELACDYANGEIRNLVCDCFCSEPCKHKFAAMLQLRETLELIEKNYPAQLEATQYFAAVCKGTLLNFALDGKETGSIVL</sequence>
<accession>A0A810Q3R4</accession>
<reference evidence="3" key="1">
    <citation type="submission" date="2020-09" db="EMBL/GenBank/DDBJ databases">
        <title>New species isolated from human feces.</title>
        <authorList>
            <person name="Kitahara M."/>
            <person name="Shigeno Y."/>
            <person name="Shime M."/>
            <person name="Matsumoto Y."/>
            <person name="Nakamura S."/>
            <person name="Motooka D."/>
            <person name="Fukuoka S."/>
            <person name="Nishikawa H."/>
            <person name="Benno Y."/>
        </authorList>
    </citation>
    <scope>NUCLEOTIDE SEQUENCE</scope>
    <source>
        <strain evidence="3">MM50</strain>
    </source>
</reference>
<keyword evidence="1" id="KW-0479">Metal-binding</keyword>
<gene>
    <name evidence="3" type="ORF">MM50RIKEN_23870</name>
</gene>
<evidence type="ECO:0000256" key="1">
    <source>
        <dbReference type="PROSITE-ProRule" id="PRU00325"/>
    </source>
</evidence>
<dbReference type="Proteomes" id="UP000681035">
    <property type="component" value="Chromosome"/>
</dbReference>
<dbReference type="EMBL" id="AP023418">
    <property type="protein sequence ID" value="BCK82624.1"/>
    <property type="molecule type" value="Genomic_DNA"/>
</dbReference>
<name>A0A810Q3R4_9FIRM</name>
<keyword evidence="1" id="KW-0863">Zinc-finger</keyword>
<organism evidence="3 4">
    <name type="scientific">Vescimonas coprocola</name>
    <dbReference type="NCBI Taxonomy" id="2714355"/>
    <lineage>
        <taxon>Bacteria</taxon>
        <taxon>Bacillati</taxon>
        <taxon>Bacillota</taxon>
        <taxon>Clostridia</taxon>
        <taxon>Eubacteriales</taxon>
        <taxon>Oscillospiraceae</taxon>
        <taxon>Vescimonas</taxon>
    </lineage>
</organism>
<dbReference type="KEGG" id="vcop:MM50RIKEN_23870"/>
<dbReference type="GO" id="GO:0008270">
    <property type="term" value="F:zinc ion binding"/>
    <property type="evidence" value="ECO:0007669"/>
    <property type="project" value="UniProtKB-KW"/>
</dbReference>